<evidence type="ECO:0000256" key="3">
    <source>
        <dbReference type="ARBA" id="ARBA00018727"/>
    </source>
</evidence>
<keyword evidence="5" id="KW-0430">Lectin</keyword>
<keyword evidence="6" id="KW-0256">Endoplasmic reticulum</keyword>
<dbReference type="InterPro" id="IPR009011">
    <property type="entry name" value="Man6P_isomerase_rcpt-bd_dom_sf"/>
</dbReference>
<evidence type="ECO:0000256" key="2">
    <source>
        <dbReference type="ARBA" id="ARBA00009918"/>
    </source>
</evidence>
<evidence type="ECO:0000259" key="10">
    <source>
        <dbReference type="PROSITE" id="PS51914"/>
    </source>
</evidence>
<feature type="chain" id="PRO_5042237874" description="Protein OS-9 homolog" evidence="9">
    <location>
        <begin position="23"/>
        <end position="538"/>
    </location>
</feature>
<dbReference type="Proteomes" id="UP001217754">
    <property type="component" value="Chromosome 6"/>
</dbReference>
<dbReference type="GO" id="GO:0030246">
    <property type="term" value="F:carbohydrate binding"/>
    <property type="evidence" value="ECO:0007669"/>
    <property type="project" value="UniProtKB-KW"/>
</dbReference>
<keyword evidence="12" id="KW-1185">Reference proteome</keyword>
<keyword evidence="7" id="KW-1015">Disulfide bond</keyword>
<feature type="region of interest" description="Disordered" evidence="8">
    <location>
        <begin position="492"/>
        <end position="538"/>
    </location>
</feature>
<evidence type="ECO:0000256" key="4">
    <source>
        <dbReference type="ARBA" id="ARBA00022729"/>
    </source>
</evidence>
<dbReference type="GO" id="GO:0005789">
    <property type="term" value="C:endoplasmic reticulum membrane"/>
    <property type="evidence" value="ECO:0007669"/>
    <property type="project" value="UniProtKB-SubCell"/>
</dbReference>
<evidence type="ECO:0000256" key="7">
    <source>
        <dbReference type="ARBA" id="ARBA00023157"/>
    </source>
</evidence>
<proteinExistence type="inferred from homology"/>
<dbReference type="Gene3D" id="2.70.130.10">
    <property type="entry name" value="Mannose-6-phosphate receptor binding domain"/>
    <property type="match status" value="1"/>
</dbReference>
<comment type="subcellular location">
    <subcellularLocation>
        <location evidence="1">Endoplasmic reticulum membrane</location>
        <topology evidence="1">Peripheral membrane protein</topology>
        <orientation evidence="1">Lumenal side</orientation>
    </subcellularLocation>
</comment>
<protein>
    <recommendedName>
        <fullName evidence="3">Protein OS-9 homolog</fullName>
    </recommendedName>
</protein>
<evidence type="ECO:0000256" key="9">
    <source>
        <dbReference type="SAM" id="SignalP"/>
    </source>
</evidence>
<dbReference type="AlphaFoldDB" id="A0AAF0F092"/>
<keyword evidence="4 9" id="KW-0732">Signal</keyword>
<evidence type="ECO:0000313" key="11">
    <source>
        <dbReference type="EMBL" id="WFD40383.1"/>
    </source>
</evidence>
<reference evidence="11" key="1">
    <citation type="submission" date="2023-03" db="EMBL/GenBank/DDBJ databases">
        <title>Mating type loci evolution in Malassezia.</title>
        <authorList>
            <person name="Coelho M.A."/>
        </authorList>
    </citation>
    <scope>NUCLEOTIDE SEQUENCE</scope>
    <source>
        <strain evidence="11">CBS 9431</strain>
    </source>
</reference>
<dbReference type="InterPro" id="IPR045149">
    <property type="entry name" value="OS-9-like"/>
</dbReference>
<dbReference type="RefSeq" id="XP_060123280.1">
    <property type="nucleotide sequence ID" value="XM_060267297.1"/>
</dbReference>
<name>A0AAF0F092_9BASI</name>
<dbReference type="InterPro" id="IPR012913">
    <property type="entry name" value="OS9-like_dom"/>
</dbReference>
<evidence type="ECO:0000256" key="8">
    <source>
        <dbReference type="SAM" id="MobiDB-lite"/>
    </source>
</evidence>
<evidence type="ECO:0000256" key="5">
    <source>
        <dbReference type="ARBA" id="ARBA00022734"/>
    </source>
</evidence>
<dbReference type="GO" id="GO:0005788">
    <property type="term" value="C:endoplasmic reticulum lumen"/>
    <property type="evidence" value="ECO:0007669"/>
    <property type="project" value="TreeGrafter"/>
</dbReference>
<feature type="domain" description="MRH" evidence="10">
    <location>
        <begin position="126"/>
        <end position="277"/>
    </location>
</feature>
<dbReference type="InterPro" id="IPR044865">
    <property type="entry name" value="MRH_dom"/>
</dbReference>
<sequence length="538" mass="60941">MARSLLWTAAVAALAAVVSVRATPASEFSYEVLKSTTYDIVFENETVSKTDALQLLRHEGATGVEVQHYMQDSFNLTWGDPASYVCRYPPREAIDAVETKRKRLLTLADKQAILQKGLEAIQERKGKCIVNVRGYFAYHFCFNTRLRQLPTTTYVAKLQTATSGDDPQHDEYIMGVWRPEMDQVPEKQLNGVQAFGDVDSGTALRPVVEAEDRSGIYTDQTLYLAQTWRDGTVCDLNGLPRKTEIRYFCAPDDIERIESISEQRTLVDIYTPSLCNETAFARLAEEPVHFIQCRLITPDSEEQKTSYLKSVKRHNRKHHHVVEPEAKPELGEVPVDTYPDDVPLDLDDDIPEYNDDEDVKFLEKMTGQGESGREPDAQNDILREFLAVLQERTDELEEKIVAKIPQQGFESPHEDLDTEITKAGQEAREALELLKKSIESIGKKNDAQELQRLAKIQDWDIVKETEELNDALLGINDRLLQRQDSIQRQLDAIEGKESKSDPSETTPTTIDKKQGITDTTAKPVKKQAAQKSRVKDEL</sequence>
<dbReference type="PROSITE" id="PS51914">
    <property type="entry name" value="MRH"/>
    <property type="match status" value="1"/>
</dbReference>
<accession>A0AAF0F092</accession>
<evidence type="ECO:0000313" key="12">
    <source>
        <dbReference type="Proteomes" id="UP001217754"/>
    </source>
</evidence>
<feature type="compositionally biased region" description="Basic and acidic residues" evidence="8">
    <location>
        <begin position="492"/>
        <end position="502"/>
    </location>
</feature>
<dbReference type="Pfam" id="PF07915">
    <property type="entry name" value="PRKCSH"/>
    <property type="match status" value="1"/>
</dbReference>
<dbReference type="GO" id="GO:0030968">
    <property type="term" value="P:endoplasmic reticulum unfolded protein response"/>
    <property type="evidence" value="ECO:0007669"/>
    <property type="project" value="InterPro"/>
</dbReference>
<dbReference type="GeneID" id="85227020"/>
<organism evidence="11 12">
    <name type="scientific">Malassezia japonica</name>
    <dbReference type="NCBI Taxonomy" id="223818"/>
    <lineage>
        <taxon>Eukaryota</taxon>
        <taxon>Fungi</taxon>
        <taxon>Dikarya</taxon>
        <taxon>Basidiomycota</taxon>
        <taxon>Ustilaginomycotina</taxon>
        <taxon>Malasseziomycetes</taxon>
        <taxon>Malasseziales</taxon>
        <taxon>Malasseziaceae</taxon>
        <taxon>Malassezia</taxon>
    </lineage>
</organism>
<evidence type="ECO:0000256" key="1">
    <source>
        <dbReference type="ARBA" id="ARBA00004367"/>
    </source>
</evidence>
<comment type="similarity">
    <text evidence="2">Belongs to the OS-9 family.</text>
</comment>
<dbReference type="GO" id="GO:0030970">
    <property type="term" value="P:retrograde protein transport, ER to cytosol"/>
    <property type="evidence" value="ECO:0007669"/>
    <property type="project" value="TreeGrafter"/>
</dbReference>
<dbReference type="PANTHER" id="PTHR15414">
    <property type="entry name" value="OS-9-RELATED"/>
    <property type="match status" value="1"/>
</dbReference>
<dbReference type="PANTHER" id="PTHR15414:SF0">
    <property type="entry name" value="ENDOPLASMIC RETICULUM LECTIN 1"/>
    <property type="match status" value="1"/>
</dbReference>
<evidence type="ECO:0000256" key="6">
    <source>
        <dbReference type="ARBA" id="ARBA00022824"/>
    </source>
</evidence>
<feature type="signal peptide" evidence="9">
    <location>
        <begin position="1"/>
        <end position="22"/>
    </location>
</feature>
<gene>
    <name evidence="11" type="ORF">MJAP1_003369</name>
</gene>
<dbReference type="EMBL" id="CP119963">
    <property type="protein sequence ID" value="WFD40383.1"/>
    <property type="molecule type" value="Genomic_DNA"/>
</dbReference>